<dbReference type="Pfam" id="PF00302">
    <property type="entry name" value="CAT"/>
    <property type="match status" value="1"/>
</dbReference>
<dbReference type="eggNOG" id="COG4845">
    <property type="taxonomic scope" value="Bacteria"/>
</dbReference>
<name>A0A081C2Q3_VECG1</name>
<keyword evidence="3" id="KW-1185">Reference proteome</keyword>
<dbReference type="InterPro" id="IPR023213">
    <property type="entry name" value="CAT-like_dom_sf"/>
</dbReference>
<dbReference type="InterPro" id="IPR001707">
    <property type="entry name" value="Cmp_AcTrfase"/>
</dbReference>
<proteinExistence type="predicted"/>
<dbReference type="AlphaFoldDB" id="A0A081C2Q3"/>
<reference evidence="2" key="1">
    <citation type="journal article" date="2015" name="PeerJ">
        <title>First genomic representation of candidate bacterial phylum KSB3 points to enhanced environmental sensing as a trigger of wastewater bulking.</title>
        <authorList>
            <person name="Sekiguchi Y."/>
            <person name="Ohashi A."/>
            <person name="Parks D.H."/>
            <person name="Yamauchi T."/>
            <person name="Tyson G.W."/>
            <person name="Hugenholtz P."/>
        </authorList>
    </citation>
    <scope>NUCLEOTIDE SEQUENCE [LARGE SCALE GENOMIC DNA]</scope>
</reference>
<dbReference type="PANTHER" id="PTHR38474">
    <property type="entry name" value="SLR0299 PROTEIN"/>
    <property type="match status" value="1"/>
</dbReference>
<gene>
    <name evidence="2" type="ORF">U27_05833</name>
</gene>
<dbReference type="PIRSF" id="PIRSF000440">
    <property type="entry name" value="CAT"/>
    <property type="match status" value="1"/>
</dbReference>
<organism evidence="2">
    <name type="scientific">Vecturithrix granuli</name>
    <dbReference type="NCBI Taxonomy" id="1499967"/>
    <lineage>
        <taxon>Bacteria</taxon>
        <taxon>Candidatus Moduliflexota</taxon>
        <taxon>Candidatus Vecturitrichia</taxon>
        <taxon>Candidatus Vecturitrichales</taxon>
        <taxon>Candidatus Vecturitrichaceae</taxon>
        <taxon>Candidatus Vecturithrix</taxon>
    </lineage>
</organism>
<dbReference type="Gene3D" id="3.30.559.10">
    <property type="entry name" value="Chloramphenicol acetyltransferase-like domain"/>
    <property type="match status" value="1"/>
</dbReference>
<accession>A0A081C2Q3</accession>
<evidence type="ECO:0000313" key="3">
    <source>
        <dbReference type="Proteomes" id="UP000030661"/>
    </source>
</evidence>
<dbReference type="STRING" id="1499967.U27_05833"/>
<evidence type="ECO:0000313" key="2">
    <source>
        <dbReference type="EMBL" id="GAK58858.1"/>
    </source>
</evidence>
<dbReference type="HOGENOM" id="CLU_093121_0_0_0"/>
<protein>
    <submittedName>
        <fullName evidence="2">Chloramphenicol O-acetyltransferase</fullName>
    </submittedName>
</protein>
<dbReference type="SUPFAM" id="SSF52777">
    <property type="entry name" value="CoA-dependent acyltransferases"/>
    <property type="match status" value="1"/>
</dbReference>
<sequence>MRYIDLEHWPRRKHFEFFRILDYPHFNLTANVDISTLYSHCKSHQLSLFKTIVYVAATAANAVPEFRQRIRDGQVVEHEVVHPSVTVMSGEDLFSFCHIAYTPNFQDFLANLGQAIERVKNAPTLEESLERADDVLYMTSIPWIAFTGVTHPIHLHPVDSVPRIAWGKFFEEGDTRKMPLSVQAHHALVDGIHVARYFQHFQDLLDHLEQ</sequence>
<evidence type="ECO:0000256" key="1">
    <source>
        <dbReference type="PIRSR" id="PIRSR000440-1"/>
    </source>
</evidence>
<feature type="active site" description="Proton acceptor" evidence="1">
    <location>
        <position position="186"/>
    </location>
</feature>
<dbReference type="EMBL" id="DF820468">
    <property type="protein sequence ID" value="GAK58858.1"/>
    <property type="molecule type" value="Genomic_DNA"/>
</dbReference>
<dbReference type="PANTHER" id="PTHR38474:SF1">
    <property type="entry name" value="SLR0299 PROTEIN"/>
    <property type="match status" value="1"/>
</dbReference>
<dbReference type="GO" id="GO:0008811">
    <property type="term" value="F:chloramphenicol O-acetyltransferase activity"/>
    <property type="evidence" value="ECO:0007669"/>
    <property type="project" value="InterPro"/>
</dbReference>
<dbReference type="Proteomes" id="UP000030661">
    <property type="component" value="Unassembled WGS sequence"/>
</dbReference>
<dbReference type="SMART" id="SM01059">
    <property type="entry name" value="CAT"/>
    <property type="match status" value="1"/>
</dbReference>
<keyword evidence="2" id="KW-0808">Transferase</keyword>